<keyword evidence="4 6" id="KW-0472">Membrane</keyword>
<dbReference type="CDD" id="cd06530">
    <property type="entry name" value="S26_SPase_I"/>
    <property type="match status" value="1"/>
</dbReference>
<gene>
    <name evidence="7" type="ORF">V8247_00910</name>
</gene>
<evidence type="ECO:0000256" key="1">
    <source>
        <dbReference type="ARBA" id="ARBA00004370"/>
    </source>
</evidence>
<dbReference type="PANTHER" id="PTHR10806:SF6">
    <property type="entry name" value="SIGNAL PEPTIDASE COMPLEX CATALYTIC SUBUNIT SEC11"/>
    <property type="match status" value="1"/>
</dbReference>
<evidence type="ECO:0000313" key="8">
    <source>
        <dbReference type="Proteomes" id="UP001375370"/>
    </source>
</evidence>
<reference evidence="7 8" key="1">
    <citation type="submission" date="2024-03" db="EMBL/GenBank/DDBJ databases">
        <title>A Dehalogenimonas Isolated from Estuarine Sediments Dihaloeliminates Chlorinated Alkanes.</title>
        <authorList>
            <person name="Yang Y."/>
            <person name="Wang H."/>
        </authorList>
    </citation>
    <scope>NUCLEOTIDE SEQUENCE [LARGE SCALE GENOMIC DNA]</scope>
    <source>
        <strain evidence="7 8">W</strain>
    </source>
</reference>
<dbReference type="PANTHER" id="PTHR10806">
    <property type="entry name" value="SIGNAL PEPTIDASE COMPLEX CATALYTIC SUBUNIT SEC11"/>
    <property type="match status" value="1"/>
</dbReference>
<evidence type="ECO:0000256" key="6">
    <source>
        <dbReference type="SAM" id="Phobius"/>
    </source>
</evidence>
<evidence type="ECO:0000256" key="5">
    <source>
        <dbReference type="NCBIfam" id="TIGR02228"/>
    </source>
</evidence>
<keyword evidence="8" id="KW-1185">Reference proteome</keyword>
<evidence type="ECO:0000313" key="7">
    <source>
        <dbReference type="EMBL" id="WWX25562.1"/>
    </source>
</evidence>
<feature type="transmembrane region" description="Helical" evidence="6">
    <location>
        <begin position="7"/>
        <end position="26"/>
    </location>
</feature>
<name>A0ABZ2J7K5_9CHLR</name>
<feature type="transmembrane region" description="Helical" evidence="6">
    <location>
        <begin position="140"/>
        <end position="163"/>
    </location>
</feature>
<feature type="transmembrane region" description="Helical" evidence="6">
    <location>
        <begin position="183"/>
        <end position="211"/>
    </location>
</feature>
<feature type="transmembrane region" description="Helical" evidence="6">
    <location>
        <begin position="107"/>
        <end position="128"/>
    </location>
</feature>
<dbReference type="SUPFAM" id="SSF51306">
    <property type="entry name" value="LexA/Signal peptidase"/>
    <property type="match status" value="1"/>
</dbReference>
<feature type="transmembrane region" description="Helical" evidence="6">
    <location>
        <begin position="38"/>
        <end position="56"/>
    </location>
</feature>
<dbReference type="NCBIfam" id="TIGR02228">
    <property type="entry name" value="sigpep_I_arch"/>
    <property type="match status" value="1"/>
</dbReference>
<comment type="subcellular location">
    <subcellularLocation>
        <location evidence="1">Membrane</location>
    </subcellularLocation>
</comment>
<dbReference type="InterPro" id="IPR019533">
    <property type="entry name" value="Peptidase_S26"/>
</dbReference>
<keyword evidence="3 6" id="KW-1133">Transmembrane helix</keyword>
<dbReference type="PRINTS" id="PR00728">
    <property type="entry name" value="SIGNALPTASE"/>
</dbReference>
<evidence type="ECO:0000256" key="4">
    <source>
        <dbReference type="ARBA" id="ARBA00023136"/>
    </source>
</evidence>
<sequence>MVSNARAGIWFLLIIVIGIYAYINFFPERIFGTFASTYIVQPALWFLLMLTVLLILPRQSIKGEFRVGTPVFGIAIILGMFHLSIQLIAGLFTGFGDSPYNFDPRGIIFNFVFVIAALVGMEVARAWLVRHLAKKHVTAAIFLSGLVFALLVLPVSKLTGLAFTTESIQTVNGDIIPALAQSLLATVLAYYGGARASIVYLGILQAFWWFSPVLPDFSWSIKGLINTVIPIMGFVLVQNYVNNLRHRISRRAPSNDSSFPLGWVAVTTISVVFIWFSVGIFPVRPSLIISGSMTPEYNVGDVVVIAEVPIVSIKVGDVIRFQEGEIAVMHRVVAIDEIGKDLIFTTKGDANDAVDSAPVVAEQVKGKAAFTVPKIGWIAIFVRSLFGL</sequence>
<evidence type="ECO:0000256" key="3">
    <source>
        <dbReference type="ARBA" id="ARBA00022989"/>
    </source>
</evidence>
<keyword evidence="7" id="KW-0378">Hydrolase</keyword>
<accession>A0ABZ2J7K5</accession>
<dbReference type="InterPro" id="IPR036286">
    <property type="entry name" value="LexA/Signal_pep-like_sf"/>
</dbReference>
<proteinExistence type="predicted"/>
<protein>
    <recommendedName>
        <fullName evidence="5">Signal peptidase I</fullName>
        <ecNumber evidence="5">3.4.21.89</ecNumber>
    </recommendedName>
</protein>
<keyword evidence="2 6" id="KW-0812">Transmembrane</keyword>
<dbReference type="RefSeq" id="WP_338737837.1">
    <property type="nucleotide sequence ID" value="NZ_CP146612.1"/>
</dbReference>
<organism evidence="7 8">
    <name type="scientific">Candidatus Dehalogenimonas loeffleri</name>
    <dbReference type="NCBI Taxonomy" id="3127115"/>
    <lineage>
        <taxon>Bacteria</taxon>
        <taxon>Bacillati</taxon>
        <taxon>Chloroflexota</taxon>
        <taxon>Dehalococcoidia</taxon>
        <taxon>Dehalococcoidales</taxon>
        <taxon>Dehalococcoidaceae</taxon>
        <taxon>Dehalogenimonas</taxon>
    </lineage>
</organism>
<dbReference type="EMBL" id="CP146612">
    <property type="protein sequence ID" value="WWX25562.1"/>
    <property type="molecule type" value="Genomic_DNA"/>
</dbReference>
<feature type="transmembrane region" description="Helical" evidence="6">
    <location>
        <begin position="261"/>
        <end position="283"/>
    </location>
</feature>
<dbReference type="EC" id="3.4.21.89" evidence="5"/>
<dbReference type="Proteomes" id="UP001375370">
    <property type="component" value="Chromosome"/>
</dbReference>
<feature type="transmembrane region" description="Helical" evidence="6">
    <location>
        <begin position="223"/>
        <end position="241"/>
    </location>
</feature>
<evidence type="ECO:0000256" key="2">
    <source>
        <dbReference type="ARBA" id="ARBA00022692"/>
    </source>
</evidence>
<feature type="transmembrane region" description="Helical" evidence="6">
    <location>
        <begin position="68"/>
        <end position="95"/>
    </location>
</feature>
<dbReference type="InterPro" id="IPR001733">
    <property type="entry name" value="Peptidase_S26B"/>
</dbReference>
<dbReference type="GO" id="GO:0009003">
    <property type="term" value="F:signal peptidase activity"/>
    <property type="evidence" value="ECO:0007669"/>
    <property type="project" value="UniProtKB-EC"/>
</dbReference>